<dbReference type="Proteomes" id="UP000734854">
    <property type="component" value="Unassembled WGS sequence"/>
</dbReference>
<evidence type="ECO:0000313" key="2">
    <source>
        <dbReference type="Proteomes" id="UP000734854"/>
    </source>
</evidence>
<dbReference type="AlphaFoldDB" id="A0A8J5LQZ1"/>
<gene>
    <name evidence="1" type="ORF">ZIOFF_012811</name>
</gene>
<name>A0A8J5LQZ1_ZINOF</name>
<protein>
    <submittedName>
        <fullName evidence="1">Uncharacterized protein</fullName>
    </submittedName>
</protein>
<dbReference type="InterPro" id="IPR027417">
    <property type="entry name" value="P-loop_NTPase"/>
</dbReference>
<evidence type="ECO:0000313" key="1">
    <source>
        <dbReference type="EMBL" id="KAG6530570.1"/>
    </source>
</evidence>
<sequence length="112" mass="12317">MSATKFIKCVSVGDGAVGKTCMLICYTSNKFPTILSSSSPFSIDRALDDVGIRVSLNKLSYSQPGATVAFFHWAGSRYLSGQHSPYAWNLVVYLLGKNLLHRLSPRRRTSIS</sequence>
<dbReference type="SUPFAM" id="SSF52540">
    <property type="entry name" value="P-loop containing nucleoside triphosphate hydrolases"/>
    <property type="match status" value="1"/>
</dbReference>
<dbReference type="GO" id="GO:0005525">
    <property type="term" value="F:GTP binding"/>
    <property type="evidence" value="ECO:0007669"/>
    <property type="project" value="InterPro"/>
</dbReference>
<proteinExistence type="predicted"/>
<dbReference type="Pfam" id="PF00071">
    <property type="entry name" value="Ras"/>
    <property type="match status" value="1"/>
</dbReference>
<reference evidence="1 2" key="1">
    <citation type="submission" date="2020-08" db="EMBL/GenBank/DDBJ databases">
        <title>Plant Genome Project.</title>
        <authorList>
            <person name="Zhang R.-G."/>
        </authorList>
    </citation>
    <scope>NUCLEOTIDE SEQUENCE [LARGE SCALE GENOMIC DNA]</scope>
    <source>
        <tissue evidence="1">Rhizome</tissue>
    </source>
</reference>
<organism evidence="1 2">
    <name type="scientific">Zingiber officinale</name>
    <name type="common">Ginger</name>
    <name type="synonym">Amomum zingiber</name>
    <dbReference type="NCBI Taxonomy" id="94328"/>
    <lineage>
        <taxon>Eukaryota</taxon>
        <taxon>Viridiplantae</taxon>
        <taxon>Streptophyta</taxon>
        <taxon>Embryophyta</taxon>
        <taxon>Tracheophyta</taxon>
        <taxon>Spermatophyta</taxon>
        <taxon>Magnoliopsida</taxon>
        <taxon>Liliopsida</taxon>
        <taxon>Zingiberales</taxon>
        <taxon>Zingiberaceae</taxon>
        <taxon>Zingiber</taxon>
    </lineage>
</organism>
<dbReference type="Gene3D" id="3.40.50.300">
    <property type="entry name" value="P-loop containing nucleotide triphosphate hydrolases"/>
    <property type="match status" value="1"/>
</dbReference>
<comment type="caution">
    <text evidence="1">The sequence shown here is derived from an EMBL/GenBank/DDBJ whole genome shotgun (WGS) entry which is preliminary data.</text>
</comment>
<accession>A0A8J5LQZ1</accession>
<dbReference type="EMBL" id="JACMSC010000003">
    <property type="protein sequence ID" value="KAG6530570.1"/>
    <property type="molecule type" value="Genomic_DNA"/>
</dbReference>
<dbReference type="GO" id="GO:0003924">
    <property type="term" value="F:GTPase activity"/>
    <property type="evidence" value="ECO:0007669"/>
    <property type="project" value="InterPro"/>
</dbReference>
<dbReference type="InterPro" id="IPR001806">
    <property type="entry name" value="Small_GTPase"/>
</dbReference>
<keyword evidence="2" id="KW-1185">Reference proteome</keyword>